<proteinExistence type="predicted"/>
<name>A0A0H5QUR1_9EUKA</name>
<organism evidence="1">
    <name type="scientific">Spongospora subterranea</name>
    <dbReference type="NCBI Taxonomy" id="70186"/>
    <lineage>
        <taxon>Eukaryota</taxon>
        <taxon>Sar</taxon>
        <taxon>Rhizaria</taxon>
        <taxon>Endomyxa</taxon>
        <taxon>Phytomyxea</taxon>
        <taxon>Plasmodiophorida</taxon>
        <taxon>Plasmodiophoridae</taxon>
        <taxon>Spongospora</taxon>
    </lineage>
</organism>
<evidence type="ECO:0000313" key="1">
    <source>
        <dbReference type="EMBL" id="CRZ05650.1"/>
    </source>
</evidence>
<sequence>MSTNVVPALAVKLQGPPKKKMKGEASIASRAQWTNSIVQNLLSLRYSDVVKARFHATKTNKQKSAFWLWFTARFNAKLEGGKFDADQVKRRLAALVAEWRSLQKAELETGNPDGFIAYPDYYDCMVACMQVILVILHLCNDQFSRLEHSRIIRGPNRRIIGVDANFTG</sequence>
<accession>A0A0H5QUR1</accession>
<dbReference type="EMBL" id="HACM01005208">
    <property type="protein sequence ID" value="CRZ05650.1"/>
    <property type="molecule type" value="Transcribed_RNA"/>
</dbReference>
<reference evidence="1" key="1">
    <citation type="submission" date="2015-04" db="EMBL/GenBank/DDBJ databases">
        <title>The genome sequence of the plant pathogenic Rhizarian Plasmodiophora brassicae reveals insights in its biotrophic life cycle and the origin of chitin synthesis.</title>
        <authorList>
            <person name="Schwelm A."/>
            <person name="Fogelqvist J."/>
            <person name="Knaust A."/>
            <person name="Julke S."/>
            <person name="Lilja T."/>
            <person name="Dhandapani V."/>
            <person name="Bonilla-Rosso G."/>
            <person name="Karlsson M."/>
            <person name="Shevchenko A."/>
            <person name="Choi S.R."/>
            <person name="Kim H.G."/>
            <person name="Park J.Y."/>
            <person name="Lim Y.P."/>
            <person name="Ludwig-Muller J."/>
            <person name="Dixelius C."/>
        </authorList>
    </citation>
    <scope>NUCLEOTIDE SEQUENCE</scope>
    <source>
        <tissue evidence="1">Potato root galls</tissue>
    </source>
</reference>
<dbReference type="AlphaFoldDB" id="A0A0H5QUR1"/>
<protein>
    <submittedName>
        <fullName evidence="1">Uncharacterized protein</fullName>
    </submittedName>
</protein>